<evidence type="ECO:0000313" key="1">
    <source>
        <dbReference type="EMBL" id="PPQ86422.1"/>
    </source>
</evidence>
<dbReference type="InParanoid" id="A0A409X6P2"/>
<evidence type="ECO:0000313" key="2">
    <source>
        <dbReference type="Proteomes" id="UP000284706"/>
    </source>
</evidence>
<comment type="caution">
    <text evidence="1">The sequence shown here is derived from an EMBL/GenBank/DDBJ whole genome shotgun (WGS) entry which is preliminary data.</text>
</comment>
<organism evidence="1 2">
    <name type="scientific">Gymnopilus dilepis</name>
    <dbReference type="NCBI Taxonomy" id="231916"/>
    <lineage>
        <taxon>Eukaryota</taxon>
        <taxon>Fungi</taxon>
        <taxon>Dikarya</taxon>
        <taxon>Basidiomycota</taxon>
        <taxon>Agaricomycotina</taxon>
        <taxon>Agaricomycetes</taxon>
        <taxon>Agaricomycetidae</taxon>
        <taxon>Agaricales</taxon>
        <taxon>Agaricineae</taxon>
        <taxon>Hymenogastraceae</taxon>
        <taxon>Gymnopilus</taxon>
    </lineage>
</organism>
<protein>
    <submittedName>
        <fullName evidence="1">Uncharacterized protein</fullName>
    </submittedName>
</protein>
<dbReference type="Proteomes" id="UP000284706">
    <property type="component" value="Unassembled WGS sequence"/>
</dbReference>
<accession>A0A409X6P2</accession>
<gene>
    <name evidence="1" type="ORF">CVT26_005725</name>
</gene>
<dbReference type="EMBL" id="NHYE01004079">
    <property type="protein sequence ID" value="PPQ86422.1"/>
    <property type="molecule type" value="Genomic_DNA"/>
</dbReference>
<reference evidence="1 2" key="1">
    <citation type="journal article" date="2018" name="Evol. Lett.">
        <title>Horizontal gene cluster transfer increased hallucinogenic mushroom diversity.</title>
        <authorList>
            <person name="Reynolds H.T."/>
            <person name="Vijayakumar V."/>
            <person name="Gluck-Thaler E."/>
            <person name="Korotkin H.B."/>
            <person name="Matheny P.B."/>
            <person name="Slot J.C."/>
        </authorList>
    </citation>
    <scope>NUCLEOTIDE SEQUENCE [LARGE SCALE GENOMIC DNA]</scope>
    <source>
        <strain evidence="1 2">SRW20</strain>
    </source>
</reference>
<name>A0A409X6P2_9AGAR</name>
<keyword evidence="2" id="KW-1185">Reference proteome</keyword>
<proteinExistence type="predicted"/>
<sequence>MALTSLIINKGKKSGRMNQFLVWNGSRQGQGTYILRIITAGGQGQDHLRILRRLSESEDMLMCDNHILRMVDEITFQDITIGIFPRMTWDMEAAISPTRRNSVEDVVYMVLQALEVNST</sequence>
<dbReference type="AlphaFoldDB" id="A0A409X6P2"/>
<dbReference type="OrthoDB" id="2985259at2759"/>